<evidence type="ECO:0000313" key="8">
    <source>
        <dbReference type="Proteomes" id="UP000230557"/>
    </source>
</evidence>
<dbReference type="GO" id="GO:0006564">
    <property type="term" value="P:L-serine biosynthetic process"/>
    <property type="evidence" value="ECO:0007669"/>
    <property type="project" value="UniProtKB-ARBA"/>
</dbReference>
<evidence type="ECO:0000259" key="5">
    <source>
        <dbReference type="Pfam" id="PF00389"/>
    </source>
</evidence>
<keyword evidence="3" id="KW-0520">NAD</keyword>
<accession>A0A2H0VD20</accession>
<dbReference type="PANTHER" id="PTHR43026">
    <property type="entry name" value="2-HYDROXYACID DEHYDROGENASE HOMOLOG 1-RELATED"/>
    <property type="match status" value="1"/>
</dbReference>
<feature type="domain" description="D-isomer specific 2-hydroxyacid dehydrogenase catalytic" evidence="5">
    <location>
        <begin position="27"/>
        <end position="338"/>
    </location>
</feature>
<dbReference type="GO" id="GO:0008720">
    <property type="term" value="F:D-lactate dehydrogenase (NAD+) activity"/>
    <property type="evidence" value="ECO:0007669"/>
    <property type="project" value="TreeGrafter"/>
</dbReference>
<dbReference type="EMBL" id="PFAJ01000051">
    <property type="protein sequence ID" value="PIR96971.1"/>
    <property type="molecule type" value="Genomic_DNA"/>
</dbReference>
<gene>
    <name evidence="7" type="ORF">COT91_03875</name>
</gene>
<comment type="similarity">
    <text evidence="1 4">Belongs to the D-isomer specific 2-hydroxyacid dehydrogenase family.</text>
</comment>
<dbReference type="Gene3D" id="3.40.50.720">
    <property type="entry name" value="NAD(P)-binding Rossmann-like Domain"/>
    <property type="match status" value="2"/>
</dbReference>
<dbReference type="InterPro" id="IPR006139">
    <property type="entry name" value="D-isomer_2_OHA_DH_cat_dom"/>
</dbReference>
<feature type="domain" description="D-isomer specific 2-hydroxyacid dehydrogenase NAD-binding" evidence="6">
    <location>
        <begin position="112"/>
        <end position="307"/>
    </location>
</feature>
<proteinExistence type="inferred from homology"/>
<dbReference type="SUPFAM" id="SSF51735">
    <property type="entry name" value="NAD(P)-binding Rossmann-fold domains"/>
    <property type="match status" value="1"/>
</dbReference>
<evidence type="ECO:0000256" key="3">
    <source>
        <dbReference type="ARBA" id="ARBA00023027"/>
    </source>
</evidence>
<organism evidence="7 8">
    <name type="scientific">Candidatus Doudnabacteria bacterium CG10_big_fil_rev_8_21_14_0_10_41_10</name>
    <dbReference type="NCBI Taxonomy" id="1974551"/>
    <lineage>
        <taxon>Bacteria</taxon>
        <taxon>Candidatus Doudnaibacteriota</taxon>
    </lineage>
</organism>
<keyword evidence="2 4" id="KW-0560">Oxidoreductase</keyword>
<sequence length="338" mass="38050">MKKTRIVFFETDEKWREDGFRKELPSSKFDLIFTNSKLNSGTAKRFKNVEIAVVFIRSKIDAKVFSLLPRLKLVATNSTGFDHIDLGEAKKSGVKVCTVPFYGENTVAEHTFAMILAISRKIVRSVNRTRRGKFVLDGLRGFDLKGKTIGVVGTGHIGQHVIRIAHGFEMKILAYSIKKDRTLESKYPLQYVNLEKLLKNSDIVTLHAPYKKETHHMINRQNIKKFKPGSLLINTARGGLVETSALLWALQKRILAGAGLDVLEEEGIITEDKAMISGYHERKDLAVVLADHKLMSLDNVIVTPHNAFNSDESVRRIIETTITNIKAWKKGSPVNLVN</sequence>
<dbReference type="Pfam" id="PF02826">
    <property type="entry name" value="2-Hacid_dh_C"/>
    <property type="match status" value="1"/>
</dbReference>
<dbReference type="CDD" id="cd12187">
    <property type="entry name" value="LDH_like_1"/>
    <property type="match status" value="1"/>
</dbReference>
<dbReference type="Proteomes" id="UP000230557">
    <property type="component" value="Unassembled WGS sequence"/>
</dbReference>
<evidence type="ECO:0000256" key="1">
    <source>
        <dbReference type="ARBA" id="ARBA00005854"/>
    </source>
</evidence>
<dbReference type="PROSITE" id="PS00671">
    <property type="entry name" value="D_2_HYDROXYACID_DH_3"/>
    <property type="match status" value="1"/>
</dbReference>
<dbReference type="InterPro" id="IPR029753">
    <property type="entry name" value="D-isomer_DH_CS"/>
</dbReference>
<protein>
    <submittedName>
        <fullName evidence="7">Hydroxyacid dehydrogenase</fullName>
    </submittedName>
</protein>
<dbReference type="Pfam" id="PF00389">
    <property type="entry name" value="2-Hacid_dh"/>
    <property type="match status" value="1"/>
</dbReference>
<dbReference type="GO" id="GO:0047545">
    <property type="term" value="F:(S)-2-hydroxyglutarate dehydrogenase activity"/>
    <property type="evidence" value="ECO:0007669"/>
    <property type="project" value="UniProtKB-ARBA"/>
</dbReference>
<dbReference type="AlphaFoldDB" id="A0A2H0VD20"/>
<reference evidence="8" key="1">
    <citation type="submission" date="2017-09" db="EMBL/GenBank/DDBJ databases">
        <title>Depth-based differentiation of microbial function through sediment-hosted aquifers and enrichment of novel symbionts in the deep terrestrial subsurface.</title>
        <authorList>
            <person name="Probst A.J."/>
            <person name="Ladd B."/>
            <person name="Jarett J.K."/>
            <person name="Geller-Mcgrath D.E."/>
            <person name="Sieber C.M.K."/>
            <person name="Emerson J.B."/>
            <person name="Anantharaman K."/>
            <person name="Thomas B.C."/>
            <person name="Malmstrom R."/>
            <person name="Stieglmeier M."/>
            <person name="Klingl A."/>
            <person name="Woyke T."/>
            <person name="Ryan C.M."/>
            <person name="Banfield J.F."/>
        </authorList>
    </citation>
    <scope>NUCLEOTIDE SEQUENCE [LARGE SCALE GENOMIC DNA]</scope>
</reference>
<dbReference type="GO" id="GO:0051287">
    <property type="term" value="F:NAD binding"/>
    <property type="evidence" value="ECO:0007669"/>
    <property type="project" value="InterPro"/>
</dbReference>
<dbReference type="SUPFAM" id="SSF52283">
    <property type="entry name" value="Formate/glycerate dehydrogenase catalytic domain-like"/>
    <property type="match status" value="1"/>
</dbReference>
<evidence type="ECO:0000256" key="2">
    <source>
        <dbReference type="ARBA" id="ARBA00023002"/>
    </source>
</evidence>
<evidence type="ECO:0000256" key="4">
    <source>
        <dbReference type="RuleBase" id="RU003719"/>
    </source>
</evidence>
<name>A0A2H0VD20_9BACT</name>
<evidence type="ECO:0000259" key="6">
    <source>
        <dbReference type="Pfam" id="PF02826"/>
    </source>
</evidence>
<dbReference type="PROSITE" id="PS00065">
    <property type="entry name" value="D_2_HYDROXYACID_DH_1"/>
    <property type="match status" value="1"/>
</dbReference>
<evidence type="ECO:0000313" key="7">
    <source>
        <dbReference type="EMBL" id="PIR96971.1"/>
    </source>
</evidence>
<dbReference type="InterPro" id="IPR029752">
    <property type="entry name" value="D-isomer_DH_CS1"/>
</dbReference>
<dbReference type="FunFam" id="3.40.50.720:FF:000041">
    <property type="entry name" value="D-3-phosphoglycerate dehydrogenase"/>
    <property type="match status" value="1"/>
</dbReference>
<dbReference type="PROSITE" id="PS00670">
    <property type="entry name" value="D_2_HYDROXYACID_DH_2"/>
    <property type="match status" value="1"/>
</dbReference>
<dbReference type="PANTHER" id="PTHR43026:SF1">
    <property type="entry name" value="2-HYDROXYACID DEHYDROGENASE HOMOLOG 1-RELATED"/>
    <property type="match status" value="1"/>
</dbReference>
<dbReference type="InterPro" id="IPR006140">
    <property type="entry name" value="D-isomer_DH_NAD-bd"/>
</dbReference>
<comment type="caution">
    <text evidence="7">The sequence shown here is derived from an EMBL/GenBank/DDBJ whole genome shotgun (WGS) entry which is preliminary data.</text>
</comment>
<dbReference type="GO" id="GO:0004617">
    <property type="term" value="F:phosphoglycerate dehydrogenase activity"/>
    <property type="evidence" value="ECO:0007669"/>
    <property type="project" value="UniProtKB-ARBA"/>
</dbReference>
<dbReference type="InterPro" id="IPR036291">
    <property type="entry name" value="NAD(P)-bd_dom_sf"/>
</dbReference>
<dbReference type="InterPro" id="IPR058205">
    <property type="entry name" value="D-LDH-like"/>
</dbReference>